<proteinExistence type="predicted"/>
<evidence type="ECO:0000313" key="1">
    <source>
        <dbReference type="EMBL" id="SDI10215.1"/>
    </source>
</evidence>
<dbReference type="OrthoDB" id="4448214at2"/>
<accession>A0A1G8HU50</accession>
<gene>
    <name evidence="1" type="ORF">SAMN05421505_13411</name>
</gene>
<name>A0A1G8HU50_9ACTN</name>
<evidence type="ECO:0000313" key="2">
    <source>
        <dbReference type="Proteomes" id="UP000198923"/>
    </source>
</evidence>
<protein>
    <submittedName>
        <fullName evidence="1">Uncharacterized protein</fullName>
    </submittedName>
</protein>
<dbReference type="AlphaFoldDB" id="A0A1G8HU50"/>
<keyword evidence="2" id="KW-1185">Reference proteome</keyword>
<reference evidence="1 2" key="1">
    <citation type="submission" date="2016-10" db="EMBL/GenBank/DDBJ databases">
        <authorList>
            <person name="de Groot N.N."/>
        </authorList>
    </citation>
    <scope>NUCLEOTIDE SEQUENCE [LARGE SCALE GENOMIC DNA]</scope>
    <source>
        <strain evidence="1 2">CPCC 201354</strain>
    </source>
</reference>
<dbReference type="Proteomes" id="UP000198923">
    <property type="component" value="Unassembled WGS sequence"/>
</dbReference>
<sequence length="296" mass="32104">MTVEWSRQKILEEVRTLLLRAGARRDECSAVDVLAEPDGMLVIFHWRRDPNTYAIKVGFPVDSKSPWAGGSYTGLPVTSADEWAAEFAFRFAAELDTGLVRRSRRVIRDGYVLLDTHDAPDVCPAGFFIDSVSLDDVGLCALPDDIEKAYSTLGSLPASVSPPRSNVGAWLAQAGMDVTTPRQLIVEARLACWLQAYVDNARGEPFVGHAVASWEDKRHTIARLDLVHIQRGVPLEVRDALVRLVVCEVAEVGVLRVVTAVDDPGLHGLGFRPANGGGLALHTRSTESPSDPAAGT</sequence>
<organism evidence="1 2">
    <name type="scientific">Sinosporangium album</name>
    <dbReference type="NCBI Taxonomy" id="504805"/>
    <lineage>
        <taxon>Bacteria</taxon>
        <taxon>Bacillati</taxon>
        <taxon>Actinomycetota</taxon>
        <taxon>Actinomycetes</taxon>
        <taxon>Streptosporangiales</taxon>
        <taxon>Streptosporangiaceae</taxon>
        <taxon>Sinosporangium</taxon>
    </lineage>
</organism>
<dbReference type="EMBL" id="FNCN01000034">
    <property type="protein sequence ID" value="SDI10215.1"/>
    <property type="molecule type" value="Genomic_DNA"/>
</dbReference>